<protein>
    <submittedName>
        <fullName evidence="2">Uncharacterized protein LOC113789368 isoform X1</fullName>
    </submittedName>
</protein>
<dbReference type="GeneID" id="113789368"/>
<dbReference type="AlphaFoldDB" id="A0A6P6XS19"/>
<dbReference type="KEGG" id="dpte:113789368"/>
<keyword evidence="1" id="KW-1185">Reference proteome</keyword>
<dbReference type="RefSeq" id="XP_027194694.1">
    <property type="nucleotide sequence ID" value="XM_027338893.1"/>
</dbReference>
<evidence type="ECO:0000313" key="1">
    <source>
        <dbReference type="Proteomes" id="UP000515146"/>
    </source>
</evidence>
<proteinExistence type="predicted"/>
<reference evidence="2" key="1">
    <citation type="submission" date="2025-08" db="UniProtKB">
        <authorList>
            <consortium name="RefSeq"/>
        </authorList>
    </citation>
    <scope>IDENTIFICATION</scope>
    <source>
        <strain evidence="2">Airmid</strain>
    </source>
</reference>
<evidence type="ECO:0000313" key="2">
    <source>
        <dbReference type="RefSeq" id="XP_027194694.1"/>
    </source>
</evidence>
<dbReference type="Proteomes" id="UP000515146">
    <property type="component" value="Unplaced"/>
</dbReference>
<sequence length="123" mass="14124">MMMDDNKVQRFFLAGCMVIEARSAQTIWKRSKTFAIMTILVGTLMIPTTESTLMRGIFGIGRTIYRTSRELRRQQQQHQQIQSRIMNIQQSRLPSLPSLPSISSLTNAGKRIFQRGIFGRLFG</sequence>
<name>A0A6P6XS19_DERPT</name>
<gene>
    <name evidence="2" type="primary">LOC113789368</name>
</gene>
<dbReference type="InParanoid" id="A0A6P6XS19"/>
<accession>A0A6P6XS19</accession>
<organism evidence="1 2">
    <name type="scientific">Dermatophagoides pteronyssinus</name>
    <name type="common">European house dust mite</name>
    <dbReference type="NCBI Taxonomy" id="6956"/>
    <lineage>
        <taxon>Eukaryota</taxon>
        <taxon>Metazoa</taxon>
        <taxon>Ecdysozoa</taxon>
        <taxon>Arthropoda</taxon>
        <taxon>Chelicerata</taxon>
        <taxon>Arachnida</taxon>
        <taxon>Acari</taxon>
        <taxon>Acariformes</taxon>
        <taxon>Sarcoptiformes</taxon>
        <taxon>Astigmata</taxon>
        <taxon>Psoroptidia</taxon>
        <taxon>Analgoidea</taxon>
        <taxon>Pyroglyphidae</taxon>
        <taxon>Dermatophagoidinae</taxon>
        <taxon>Dermatophagoides</taxon>
    </lineage>
</organism>